<dbReference type="RefSeq" id="WP_014020248.1">
    <property type="nucleotide sequence ID" value="NC_015914.1"/>
</dbReference>
<gene>
    <name evidence="2" type="ordered locus">Cycma_2213</name>
</gene>
<dbReference type="AlphaFoldDB" id="G0J3Y1"/>
<organism evidence="2 3">
    <name type="scientific">Cyclobacterium marinum (strain ATCC 25205 / DSM 745 / LMG 13164 / NCIMB 1802)</name>
    <name type="common">Flectobacillus marinus</name>
    <dbReference type="NCBI Taxonomy" id="880070"/>
    <lineage>
        <taxon>Bacteria</taxon>
        <taxon>Pseudomonadati</taxon>
        <taxon>Bacteroidota</taxon>
        <taxon>Cytophagia</taxon>
        <taxon>Cytophagales</taxon>
        <taxon>Cyclobacteriaceae</taxon>
        <taxon>Cyclobacterium</taxon>
    </lineage>
</organism>
<dbReference type="eggNOG" id="ENOG502ZP33">
    <property type="taxonomic scope" value="Bacteria"/>
</dbReference>
<dbReference type="KEGG" id="cmr:Cycma_2213"/>
<keyword evidence="3" id="KW-1185">Reference proteome</keyword>
<accession>G0J3Y1</accession>
<sequence length="177" mass="21072">MIEYLKLIVEVIGHIIWPLSFVIIFLIFRKEIKSLIKRLKSAEIKDFKIELEDKIEDIKKDAINYGVTMAYPREALENEFNPTKQLPKSYVIIETWNEIELLIRKLDDREKYNNISDSINYLSKNHKIQKYLASMILDLRELRNIAVHKSELSITEEDYQNWISISKSVIDRLKSNR</sequence>
<evidence type="ECO:0000256" key="1">
    <source>
        <dbReference type="SAM" id="Phobius"/>
    </source>
</evidence>
<reference evidence="3" key="1">
    <citation type="submission" date="2011-07" db="EMBL/GenBank/DDBJ databases">
        <title>The complete genome of Cyclobacterium marinum DSM 745.</title>
        <authorList>
            <person name="Lucas S."/>
            <person name="Han J."/>
            <person name="Lapidus A."/>
            <person name="Bruce D."/>
            <person name="Goodwin L."/>
            <person name="Pitluck S."/>
            <person name="Peters L."/>
            <person name="Kyrpides N."/>
            <person name="Mavromatis K."/>
            <person name="Ivanova N."/>
            <person name="Ovchinnikova G."/>
            <person name="Chertkov O."/>
            <person name="Detter J.C."/>
            <person name="Tapia R."/>
            <person name="Han C."/>
            <person name="Land M."/>
            <person name="Hauser L."/>
            <person name="Markowitz V."/>
            <person name="Cheng J.-F."/>
            <person name="Hugenholtz P."/>
            <person name="Woyke T."/>
            <person name="Wu D."/>
            <person name="Tindall B."/>
            <person name="Schuetze A."/>
            <person name="Brambilla E."/>
            <person name="Klenk H.-P."/>
            <person name="Eisen J.A."/>
        </authorList>
    </citation>
    <scope>NUCLEOTIDE SEQUENCE [LARGE SCALE GENOMIC DNA]</scope>
    <source>
        <strain evidence="3">ATCC 25205 / DSM 745 / LMG 13164 / NCIMB 1802</strain>
    </source>
</reference>
<dbReference type="EMBL" id="CP002955">
    <property type="protein sequence ID" value="AEL25955.1"/>
    <property type="molecule type" value="Genomic_DNA"/>
</dbReference>
<proteinExistence type="predicted"/>
<feature type="transmembrane region" description="Helical" evidence="1">
    <location>
        <begin position="6"/>
        <end position="28"/>
    </location>
</feature>
<keyword evidence="1" id="KW-1133">Transmembrane helix</keyword>
<keyword evidence="1" id="KW-0812">Transmembrane</keyword>
<name>G0J3Y1_CYCMS</name>
<protein>
    <submittedName>
        <fullName evidence="2">Uncharacterized protein</fullName>
    </submittedName>
</protein>
<keyword evidence="1" id="KW-0472">Membrane</keyword>
<dbReference type="OrthoDB" id="7063268at2"/>
<evidence type="ECO:0000313" key="3">
    <source>
        <dbReference type="Proteomes" id="UP000001635"/>
    </source>
</evidence>
<dbReference type="Proteomes" id="UP000001635">
    <property type="component" value="Chromosome"/>
</dbReference>
<dbReference type="HOGENOM" id="CLU_1515463_0_0_10"/>
<evidence type="ECO:0000313" key="2">
    <source>
        <dbReference type="EMBL" id="AEL25955.1"/>
    </source>
</evidence>